<proteinExistence type="predicted"/>
<gene>
    <name evidence="2" type="ORF">SERLADRAFT_455999</name>
</gene>
<dbReference type="OrthoDB" id="2421200at2759"/>
<keyword evidence="1" id="KW-1133">Transmembrane helix</keyword>
<feature type="transmembrane region" description="Helical" evidence="1">
    <location>
        <begin position="237"/>
        <end position="256"/>
    </location>
</feature>
<feature type="transmembrane region" description="Helical" evidence="1">
    <location>
        <begin position="209"/>
        <end position="230"/>
    </location>
</feature>
<dbReference type="GeneID" id="18817251"/>
<evidence type="ECO:0000256" key="1">
    <source>
        <dbReference type="SAM" id="Phobius"/>
    </source>
</evidence>
<protein>
    <submittedName>
        <fullName evidence="2">Uncharacterized protein</fullName>
    </submittedName>
</protein>
<keyword evidence="1" id="KW-0472">Membrane</keyword>
<feature type="transmembrane region" description="Helical" evidence="1">
    <location>
        <begin position="128"/>
        <end position="148"/>
    </location>
</feature>
<reference evidence="2" key="1">
    <citation type="submission" date="2011-04" db="EMBL/GenBank/DDBJ databases">
        <title>Evolution of plant cell wall degrading machinery underlies the functional diversity of forest fungi.</title>
        <authorList>
            <consortium name="US DOE Joint Genome Institute (JGI-PGF)"/>
            <person name="Eastwood D.C."/>
            <person name="Floudas D."/>
            <person name="Binder M."/>
            <person name="Majcherczyk A."/>
            <person name="Schneider P."/>
            <person name="Aerts A."/>
            <person name="Asiegbu F.O."/>
            <person name="Baker S.E."/>
            <person name="Barry K."/>
            <person name="Bendiksby M."/>
            <person name="Blumentritt M."/>
            <person name="Coutinho P.M."/>
            <person name="Cullen D."/>
            <person name="Cullen D."/>
            <person name="Gathman A."/>
            <person name="Goodell B."/>
            <person name="Henrissat B."/>
            <person name="Ihrmark K."/>
            <person name="Kauserud H."/>
            <person name="Kohler A."/>
            <person name="LaButti K."/>
            <person name="Lapidus A."/>
            <person name="Lavin J.L."/>
            <person name="Lee Y.-H."/>
            <person name="Lindquist E."/>
            <person name="Lilly W."/>
            <person name="Lucas S."/>
            <person name="Morin E."/>
            <person name="Murat C."/>
            <person name="Oguiza J.A."/>
            <person name="Park J."/>
            <person name="Pisabarro A.G."/>
            <person name="Riley R."/>
            <person name="Rosling A."/>
            <person name="Salamov A."/>
            <person name="Schmidt O."/>
            <person name="Schmutz J."/>
            <person name="Skrede I."/>
            <person name="Stenlid J."/>
            <person name="Wiebenga A."/>
            <person name="Xie X."/>
            <person name="Kues U."/>
            <person name="Hibbett D.S."/>
            <person name="Hoffmeister D."/>
            <person name="Hogberg N."/>
            <person name="Martin F."/>
            <person name="Grigoriev I.V."/>
            <person name="Watkinson S.C."/>
        </authorList>
    </citation>
    <scope>NUCLEOTIDE SEQUENCE</scope>
    <source>
        <strain evidence="2">S7.9</strain>
    </source>
</reference>
<organism>
    <name type="scientific">Serpula lacrymans var. lacrymans (strain S7.9)</name>
    <name type="common">Dry rot fungus</name>
    <dbReference type="NCBI Taxonomy" id="578457"/>
    <lineage>
        <taxon>Eukaryota</taxon>
        <taxon>Fungi</taxon>
        <taxon>Dikarya</taxon>
        <taxon>Basidiomycota</taxon>
        <taxon>Agaricomycotina</taxon>
        <taxon>Agaricomycetes</taxon>
        <taxon>Agaricomycetidae</taxon>
        <taxon>Boletales</taxon>
        <taxon>Coniophorineae</taxon>
        <taxon>Serpulaceae</taxon>
        <taxon>Serpula</taxon>
    </lineage>
</organism>
<keyword evidence="1" id="KW-0812">Transmembrane</keyword>
<dbReference type="AlphaFoldDB" id="F8NFC1"/>
<sequence>MKTKATKVETSKEIHGQDIKLESSPVGISSFLYATFTGKQPETQGLPSTSLNCLTAVALFGSYLLFFLFVRWTINSTDIVSSYILPPFIHCASLSVRYSAIAAGIQTSETGTTKYIVDARTLLLTMSLLYYVCVYVVSSVLSATAQIATSPFPYNNVEPRKHKRNMPPGLAHRTVSTHEALYDFFPAYSITAIFTAWCISPSEPISSPVLSALALHIFVKLAIWAPAYLLRAHALRGAAHIVANDALILAFCALIGREAY</sequence>
<dbReference type="KEGG" id="sla:SERLADRAFT_455999"/>
<dbReference type="RefSeq" id="XP_007313088.1">
    <property type="nucleotide sequence ID" value="XM_007313026.1"/>
</dbReference>
<dbReference type="HOGENOM" id="CLU_1070240_0_0_1"/>
<dbReference type="EMBL" id="GL945428">
    <property type="protein sequence ID" value="EGO31204.1"/>
    <property type="molecule type" value="Genomic_DNA"/>
</dbReference>
<dbReference type="Proteomes" id="UP000008064">
    <property type="component" value="Unassembled WGS sequence"/>
</dbReference>
<evidence type="ECO:0000313" key="2">
    <source>
        <dbReference type="EMBL" id="EGO31204.1"/>
    </source>
</evidence>
<name>F8NFC1_SERL9</name>
<feature type="transmembrane region" description="Helical" evidence="1">
    <location>
        <begin position="49"/>
        <end position="70"/>
    </location>
</feature>
<accession>F8NFC1</accession>